<organism evidence="1 2">
    <name type="scientific">Manihot esculenta</name>
    <name type="common">Cassava</name>
    <name type="synonym">Jatropha manihot</name>
    <dbReference type="NCBI Taxonomy" id="3983"/>
    <lineage>
        <taxon>Eukaryota</taxon>
        <taxon>Viridiplantae</taxon>
        <taxon>Streptophyta</taxon>
        <taxon>Embryophyta</taxon>
        <taxon>Tracheophyta</taxon>
        <taxon>Spermatophyta</taxon>
        <taxon>Magnoliopsida</taxon>
        <taxon>eudicotyledons</taxon>
        <taxon>Gunneridae</taxon>
        <taxon>Pentapetalae</taxon>
        <taxon>rosids</taxon>
        <taxon>fabids</taxon>
        <taxon>Malpighiales</taxon>
        <taxon>Euphorbiaceae</taxon>
        <taxon>Crotonoideae</taxon>
        <taxon>Manihoteae</taxon>
        <taxon>Manihot</taxon>
    </lineage>
</organism>
<evidence type="ECO:0000313" key="1">
    <source>
        <dbReference type="EMBL" id="KAG8647938.1"/>
    </source>
</evidence>
<name>A0ACB7H5I6_MANES</name>
<dbReference type="Proteomes" id="UP000091857">
    <property type="component" value="Chromosome 9"/>
</dbReference>
<keyword evidence="2" id="KW-1185">Reference proteome</keyword>
<sequence>MVNPKSSHRPTICYRPIRPSDLEILERLHANVFPIRYESEFFQNVVNARDIVSWAAVDRSRPNDQSDELIGFVTARIVPAKESEIGDLLRYDHSKPDQTLVYILTLGVVEHYRNLGIATALIREVIKYSSSIPTCRAVYLHVISYNNPAIHLYKKMAFKCVRRLQGFYLINGQHYDSYLFVYYVNGGCSPCSPLELVTAVVSYMRSGLKTVAARLRKNEEKPKWPKCKETHSLISIQNKRNLTAECTSYECANLQPQVSEWWKVVGDYANKGPINVKETKQVTDTNYSTGKNVTRDRLKPLVEKATADDKEAIPVIFTAKDVNVQGLSAGKCSEHGVLENKPYLIVGNPENECPGACAWPFHKSDKGPIGVILNPPNGNVGADTMIIAFAEGLVDVPIEYRVFPRARRRSD</sequence>
<gene>
    <name evidence="1" type="ORF">MANES_09G127500v8</name>
</gene>
<accession>A0ACB7H5I6</accession>
<comment type="caution">
    <text evidence="1">The sequence shown here is derived from an EMBL/GenBank/DDBJ whole genome shotgun (WGS) entry which is preliminary data.</text>
</comment>
<reference evidence="2" key="1">
    <citation type="journal article" date="2016" name="Nat. Biotechnol.">
        <title>Sequencing wild and cultivated cassava and related species reveals extensive interspecific hybridization and genetic diversity.</title>
        <authorList>
            <person name="Bredeson J.V."/>
            <person name="Lyons J.B."/>
            <person name="Prochnik S.E."/>
            <person name="Wu G.A."/>
            <person name="Ha C.M."/>
            <person name="Edsinger-Gonzales E."/>
            <person name="Grimwood J."/>
            <person name="Schmutz J."/>
            <person name="Rabbi I.Y."/>
            <person name="Egesi C."/>
            <person name="Nauluvula P."/>
            <person name="Lebot V."/>
            <person name="Ndunguru J."/>
            <person name="Mkamilo G."/>
            <person name="Bart R.S."/>
            <person name="Setter T.L."/>
            <person name="Gleadow R.M."/>
            <person name="Kulakow P."/>
            <person name="Ferguson M.E."/>
            <person name="Rounsley S."/>
            <person name="Rokhsar D.S."/>
        </authorList>
    </citation>
    <scope>NUCLEOTIDE SEQUENCE [LARGE SCALE GENOMIC DNA]</scope>
    <source>
        <strain evidence="2">cv. AM560-2</strain>
    </source>
</reference>
<proteinExistence type="predicted"/>
<dbReference type="EMBL" id="CM004395">
    <property type="protein sequence ID" value="KAG8647938.1"/>
    <property type="molecule type" value="Genomic_DNA"/>
</dbReference>
<evidence type="ECO:0000313" key="2">
    <source>
        <dbReference type="Proteomes" id="UP000091857"/>
    </source>
</evidence>
<protein>
    <submittedName>
        <fullName evidence="1">Uncharacterized protein</fullName>
    </submittedName>
</protein>